<dbReference type="PANTHER" id="PTHR31606">
    <property type="entry name" value="WW DOMAIN BINDING PROTEIN 2, ISOFORM E"/>
    <property type="match status" value="1"/>
</dbReference>
<dbReference type="GO" id="GO:0005634">
    <property type="term" value="C:nucleus"/>
    <property type="evidence" value="ECO:0007669"/>
    <property type="project" value="TreeGrafter"/>
</dbReference>
<accession>A0A7S2S2S8</accession>
<dbReference type="EMBL" id="HBHK01015375">
    <property type="protein sequence ID" value="CAD9687815.1"/>
    <property type="molecule type" value="Transcribed_RNA"/>
</dbReference>
<dbReference type="PANTHER" id="PTHR31606:SF1">
    <property type="entry name" value="WW DOMAIN BINDING PROTEIN 2, ISOFORM E"/>
    <property type="match status" value="1"/>
</dbReference>
<dbReference type="GO" id="GO:0003713">
    <property type="term" value="F:transcription coactivator activity"/>
    <property type="evidence" value="ECO:0007669"/>
    <property type="project" value="InterPro"/>
</dbReference>
<evidence type="ECO:0000313" key="1">
    <source>
        <dbReference type="EMBL" id="CAD9687815.1"/>
    </source>
</evidence>
<protein>
    <recommendedName>
        <fullName evidence="2">GRAM domain-containing protein</fullName>
    </recommendedName>
</protein>
<gene>
    <name evidence="1" type="ORF">QSP1433_LOCUS9658</name>
</gene>
<dbReference type="InterPro" id="IPR044852">
    <property type="entry name" value="WBP2-like"/>
</dbReference>
<sequence>MSMNPSMYNERTPFAVSGELFLVSRPSLYFELQAEGLPKVSASNGTVFLTTKRLVFVAEPAVKQRDGFMFQAFEIPLEKIADEKFNQPIFGSNNLAGTVKPVPGMGLNTDAKYKLYFNAGGAGTFLPLFFRALIEARRPAQHSLAQVILQNQFAAVAVQDPSDPSTIFLQQPDIPVATPVPVPAGASAGTGHIPSAKVVQ</sequence>
<dbReference type="GO" id="GO:0031490">
    <property type="term" value="F:chromatin DNA binding"/>
    <property type="evidence" value="ECO:0007669"/>
    <property type="project" value="TreeGrafter"/>
</dbReference>
<reference evidence="1" key="1">
    <citation type="submission" date="2021-01" db="EMBL/GenBank/DDBJ databases">
        <authorList>
            <person name="Corre E."/>
            <person name="Pelletier E."/>
            <person name="Niang G."/>
            <person name="Scheremetjew M."/>
            <person name="Finn R."/>
            <person name="Kale V."/>
            <person name="Holt S."/>
            <person name="Cochrane G."/>
            <person name="Meng A."/>
            <person name="Brown T."/>
            <person name="Cohen L."/>
        </authorList>
    </citation>
    <scope>NUCLEOTIDE SEQUENCE</scope>
    <source>
        <strain evidence="1">NY070348D</strain>
    </source>
</reference>
<evidence type="ECO:0008006" key="2">
    <source>
        <dbReference type="Google" id="ProtNLM"/>
    </source>
</evidence>
<proteinExistence type="predicted"/>
<name>A0A7S2S2S8_9STRA</name>
<dbReference type="SUPFAM" id="SSF50729">
    <property type="entry name" value="PH domain-like"/>
    <property type="match status" value="1"/>
</dbReference>
<dbReference type="AlphaFoldDB" id="A0A7S2S2S8"/>
<dbReference type="CDD" id="cd13214">
    <property type="entry name" value="PH-GRAM_WBP2"/>
    <property type="match status" value="1"/>
</dbReference>
<organism evidence="1">
    <name type="scientific">Mucochytrium quahogii</name>
    <dbReference type="NCBI Taxonomy" id="96639"/>
    <lineage>
        <taxon>Eukaryota</taxon>
        <taxon>Sar</taxon>
        <taxon>Stramenopiles</taxon>
        <taxon>Bigyra</taxon>
        <taxon>Labyrinthulomycetes</taxon>
        <taxon>Thraustochytrida</taxon>
        <taxon>Thraustochytriidae</taxon>
        <taxon>Mucochytrium</taxon>
    </lineage>
</organism>